<feature type="region of interest" description="Disordered" evidence="1">
    <location>
        <begin position="681"/>
        <end position="762"/>
    </location>
</feature>
<organism evidence="3">
    <name type="scientific">uncultured Sphingopyxis sp</name>
    <dbReference type="NCBI Taxonomy" id="310581"/>
    <lineage>
        <taxon>Bacteria</taxon>
        <taxon>Pseudomonadati</taxon>
        <taxon>Pseudomonadota</taxon>
        <taxon>Alphaproteobacteria</taxon>
        <taxon>Sphingomonadales</taxon>
        <taxon>Sphingomonadaceae</taxon>
        <taxon>Sphingopyxis</taxon>
        <taxon>environmental samples</taxon>
    </lineage>
</organism>
<dbReference type="AlphaFoldDB" id="A0A1Y5PV84"/>
<accession>A0A1Y5PV84</accession>
<dbReference type="EMBL" id="LT598653">
    <property type="protein sequence ID" value="SBV31144.1"/>
    <property type="molecule type" value="Genomic_DNA"/>
</dbReference>
<dbReference type="GO" id="GO:0015074">
    <property type="term" value="P:DNA integration"/>
    <property type="evidence" value="ECO:0007669"/>
    <property type="project" value="InterPro"/>
</dbReference>
<dbReference type="KEGG" id="sphu:SPPYR_0024"/>
<name>A0A1Y5PV84_9SPHN</name>
<gene>
    <name evidence="3" type="ORF">SPPYR_0024</name>
</gene>
<evidence type="ECO:0000313" key="3">
    <source>
        <dbReference type="EMBL" id="SBV31144.1"/>
    </source>
</evidence>
<reference evidence="3" key="1">
    <citation type="submission" date="2016-03" db="EMBL/GenBank/DDBJ databases">
        <authorList>
            <person name="Ploux O."/>
        </authorList>
    </citation>
    <scope>NUCLEOTIDE SEQUENCE</scope>
    <source>
        <strain evidence="3">UC10</strain>
    </source>
</reference>
<feature type="domain" description="Integrase catalytic" evidence="2">
    <location>
        <begin position="283"/>
        <end position="493"/>
    </location>
</feature>
<dbReference type="GO" id="GO:0003676">
    <property type="term" value="F:nucleic acid binding"/>
    <property type="evidence" value="ECO:0007669"/>
    <property type="project" value="InterPro"/>
</dbReference>
<evidence type="ECO:0000256" key="1">
    <source>
        <dbReference type="SAM" id="MobiDB-lite"/>
    </source>
</evidence>
<protein>
    <recommendedName>
        <fullName evidence="2">Integrase catalytic domain-containing protein</fullName>
    </recommendedName>
</protein>
<dbReference type="PROSITE" id="PS50994">
    <property type="entry name" value="INTEGRASE"/>
    <property type="match status" value="1"/>
</dbReference>
<proteinExistence type="predicted"/>
<dbReference type="InterPro" id="IPR001584">
    <property type="entry name" value="Integrase_cat-core"/>
</dbReference>
<dbReference type="InterPro" id="IPR012337">
    <property type="entry name" value="RNaseH-like_sf"/>
</dbReference>
<dbReference type="Gene3D" id="3.30.420.10">
    <property type="entry name" value="Ribonuclease H-like superfamily/Ribonuclease H"/>
    <property type="match status" value="1"/>
</dbReference>
<evidence type="ECO:0000259" key="2">
    <source>
        <dbReference type="PROSITE" id="PS50994"/>
    </source>
</evidence>
<sequence>MRELPFKLDPGDIVEIEGVAHVFDRIDPDGRITFTSLRQRVEYMITDPLTGFPIKPQSDDIARLMTAGRFIKRAPDLEGAARRIARKMELDAADARATDENADFRITFLRAYDASPCGLSDRALRQFAQQLLNDPEIARLPGARMYVGSTFRSWIHNRGHRNDRKMRDGISMTGKMPRKRKVHHPIEILEYYIALAHRKTTSRLHAKTTVLKAWEDYKGEINRINRGVPSGRPGENYSQPAKPYRYVSQTTFWRICNDARSSATTRAKHGAQAVYSRYGGGGRSEQPKSVGALAVMDDTPVPTIFLVDEENRIPLGQATLVAMMDCYSRAILGWDLSWEEASSATALRTFVHANTPKAVPRDLDELHPELKWICVKPTALLVDNLVAHHSRHFEDSLLDIGTDVHFAGSGMPRDKAGGERVLGTILDLFFKDLPAATYDIPHAREFGFDPATMTMVSLNVARETLLRAICTYHLAPHSGLKRRQPALVFKQHAATHGLSLVDDIDEFHRSIGIVEYDVKLRPSGVVIQGLRYSDFQSTRVLIDDLVALQGPSQSKGKTISLTVKVKYSPDDMGYIHVWNERTKKYVSLPCAQFDYADGMPLWAHKRVLAIAKQEALDYSSTEELIEIRKRLFETVRAIHPHASEQDRRTVAKLRENPLFRRVMGSIVEVVDERSDLVEPDAARPSHVIGDELAAPSRLDATAPTPRPGRNDASVGRTASLAGKTKNRDRRDAGAPKSTTQTDNRRNRPQDSGSNLKWGDSYD</sequence>
<dbReference type="InterPro" id="IPR036397">
    <property type="entry name" value="RNaseH_sf"/>
</dbReference>
<dbReference type="SUPFAM" id="SSF53098">
    <property type="entry name" value="Ribonuclease H-like"/>
    <property type="match status" value="1"/>
</dbReference>